<dbReference type="Pfam" id="PF02504">
    <property type="entry name" value="FA_synthesis"/>
    <property type="match status" value="1"/>
</dbReference>
<reference evidence="11 12" key="1">
    <citation type="journal article" date="2020" name="Microorganisms">
        <title>Osmotic Adaptation and Compatible Solute Biosynthesis of Phototrophic Bacteria as Revealed from Genome Analyses.</title>
        <authorList>
            <person name="Imhoff J.F."/>
            <person name="Rahn T."/>
            <person name="Kunzel S."/>
            <person name="Keller A."/>
            <person name="Neulinger S.C."/>
        </authorList>
    </citation>
    <scope>NUCLEOTIDE SEQUENCE [LARGE SCALE GENOMIC DNA]</scope>
    <source>
        <strain evidence="11 12">DSM 25653</strain>
    </source>
</reference>
<comment type="function">
    <text evidence="10">Catalyzes the reversible formation of acyl-phosphate (acyl-PO(4)) from acyl-[acyl-carrier-protein] (acyl-ACP). This enzyme utilizes acyl-ACP as fatty acyl donor, but not acyl-CoA.</text>
</comment>
<dbReference type="AlphaFoldDB" id="A0A9X0W6Q9"/>
<sequence length="350" mass="37524">MAVRQTLALDAMGGDHGPGVVIPAALRFLDQRPHCQLILVGRQEAIAEHLPSSAARDERIRIHPASQEVAMDELPSKALRGKKDSSMRVAIDLVKRGEADACVSAGNTGALMATARFVLKTLPHIDRPAIITAIPALKGQTHMLDLGANVDCTAEHLFQFAVMGSELVRAVQGLPMPRVGLLNIGAEEIKGNDQVRAAHELLAGSSLNYVGYVEGDDVYLGDVDVVVSDGFVGNVALKASEGVAKLIAQMLKRRFRRNWLSRLSGLAALPVLRGFRAEVDPRRYNGASLLGLRGIVIKSHGGADALAFEHALRIADQEVRSGVIARIEREVEVHLGEARALKLQAAEVPA</sequence>
<protein>
    <recommendedName>
        <fullName evidence="8 10">Phosphate acyltransferase</fullName>
        <ecNumber evidence="8 10">2.3.1.274</ecNumber>
    </recommendedName>
    <alternativeName>
        <fullName evidence="10">Acyl-ACP phosphotransacylase</fullName>
    </alternativeName>
    <alternativeName>
        <fullName evidence="10">Acyl-[acyl-carrier-protein]--phosphate acyltransferase</fullName>
    </alternativeName>
    <alternativeName>
        <fullName evidence="10">Phosphate-acyl-ACP acyltransferase</fullName>
    </alternativeName>
</protein>
<dbReference type="InterPro" id="IPR003664">
    <property type="entry name" value="FA_synthesis"/>
</dbReference>
<evidence type="ECO:0000256" key="9">
    <source>
        <dbReference type="ARBA" id="ARBA00046608"/>
    </source>
</evidence>
<comment type="subcellular location">
    <subcellularLocation>
        <location evidence="10">Cytoplasm</location>
    </subcellularLocation>
    <text evidence="10">Associated with the membrane possibly through PlsY.</text>
</comment>
<keyword evidence="2 10" id="KW-0963">Cytoplasm</keyword>
<dbReference type="PIRSF" id="PIRSF002465">
    <property type="entry name" value="Phsphlp_syn_PlsX"/>
    <property type="match status" value="1"/>
</dbReference>
<dbReference type="GO" id="GO:0043811">
    <property type="term" value="F:phosphate:acyl-[acyl carrier protein] acyltransferase activity"/>
    <property type="evidence" value="ECO:0007669"/>
    <property type="project" value="UniProtKB-UniRule"/>
</dbReference>
<evidence type="ECO:0000256" key="10">
    <source>
        <dbReference type="HAMAP-Rule" id="MF_00019"/>
    </source>
</evidence>
<evidence type="ECO:0000256" key="1">
    <source>
        <dbReference type="ARBA" id="ARBA00001232"/>
    </source>
</evidence>
<comment type="caution">
    <text evidence="11">The sequence shown here is derived from an EMBL/GenBank/DDBJ whole genome shotgun (WGS) entry which is preliminary data.</text>
</comment>
<comment type="pathway">
    <text evidence="10">Lipid metabolism; phospholipid metabolism.</text>
</comment>
<evidence type="ECO:0000256" key="4">
    <source>
        <dbReference type="ARBA" id="ARBA00022679"/>
    </source>
</evidence>
<comment type="catalytic activity">
    <reaction evidence="1 10">
        <text>a fatty acyl-[ACP] + phosphate = an acyl phosphate + holo-[ACP]</text>
        <dbReference type="Rhea" id="RHEA:42292"/>
        <dbReference type="Rhea" id="RHEA-COMP:9685"/>
        <dbReference type="Rhea" id="RHEA-COMP:14125"/>
        <dbReference type="ChEBI" id="CHEBI:43474"/>
        <dbReference type="ChEBI" id="CHEBI:59918"/>
        <dbReference type="ChEBI" id="CHEBI:64479"/>
        <dbReference type="ChEBI" id="CHEBI:138651"/>
        <dbReference type="EC" id="2.3.1.274"/>
    </reaction>
</comment>
<evidence type="ECO:0000313" key="12">
    <source>
        <dbReference type="Proteomes" id="UP001138768"/>
    </source>
</evidence>
<accession>A0A9X0W6Q9</accession>
<keyword evidence="5 10" id="KW-0443">Lipid metabolism</keyword>
<keyword evidence="3 10" id="KW-0444">Lipid biosynthesis</keyword>
<name>A0A9X0W6Q9_9GAMM</name>
<keyword evidence="12" id="KW-1185">Reference proteome</keyword>
<dbReference type="GO" id="GO:0006633">
    <property type="term" value="P:fatty acid biosynthetic process"/>
    <property type="evidence" value="ECO:0007669"/>
    <property type="project" value="UniProtKB-UniRule"/>
</dbReference>
<keyword evidence="6 10" id="KW-0594">Phospholipid biosynthesis</keyword>
<evidence type="ECO:0000313" key="11">
    <source>
        <dbReference type="EMBL" id="MBK1617854.1"/>
    </source>
</evidence>
<comment type="similarity">
    <text evidence="10">Belongs to the PlsX family.</text>
</comment>
<dbReference type="Proteomes" id="UP001138768">
    <property type="component" value="Unassembled WGS sequence"/>
</dbReference>
<dbReference type="SUPFAM" id="SSF53659">
    <property type="entry name" value="Isocitrate/Isopropylmalate dehydrogenase-like"/>
    <property type="match status" value="1"/>
</dbReference>
<comment type="subunit">
    <text evidence="9 10">Homodimer. Probably interacts with PlsY.</text>
</comment>
<dbReference type="GO" id="GO:0008654">
    <property type="term" value="P:phospholipid biosynthetic process"/>
    <property type="evidence" value="ECO:0007669"/>
    <property type="project" value="UniProtKB-KW"/>
</dbReference>
<dbReference type="HAMAP" id="MF_00019">
    <property type="entry name" value="PlsX"/>
    <property type="match status" value="1"/>
</dbReference>
<dbReference type="EC" id="2.3.1.274" evidence="8 10"/>
<proteinExistence type="inferred from homology"/>
<evidence type="ECO:0000256" key="6">
    <source>
        <dbReference type="ARBA" id="ARBA00023209"/>
    </source>
</evidence>
<keyword evidence="11" id="KW-0012">Acyltransferase</keyword>
<keyword evidence="7 10" id="KW-1208">Phospholipid metabolism</keyword>
<evidence type="ECO:0000256" key="7">
    <source>
        <dbReference type="ARBA" id="ARBA00023264"/>
    </source>
</evidence>
<evidence type="ECO:0000256" key="2">
    <source>
        <dbReference type="ARBA" id="ARBA00022490"/>
    </source>
</evidence>
<keyword evidence="4 10" id="KW-0808">Transferase</keyword>
<evidence type="ECO:0000256" key="5">
    <source>
        <dbReference type="ARBA" id="ARBA00023098"/>
    </source>
</evidence>
<evidence type="ECO:0000256" key="8">
    <source>
        <dbReference type="ARBA" id="ARBA00024069"/>
    </source>
</evidence>
<dbReference type="NCBIfam" id="TIGR00182">
    <property type="entry name" value="plsX"/>
    <property type="match status" value="1"/>
</dbReference>
<gene>
    <name evidence="10" type="primary">plsX</name>
    <name evidence="11" type="ORF">CKO42_05160</name>
</gene>
<dbReference type="PANTHER" id="PTHR30100:SF1">
    <property type="entry name" value="PHOSPHATE ACYLTRANSFERASE"/>
    <property type="match status" value="1"/>
</dbReference>
<dbReference type="RefSeq" id="WP_200240141.1">
    <property type="nucleotide sequence ID" value="NZ_NRRY01000005.1"/>
</dbReference>
<dbReference type="PANTHER" id="PTHR30100">
    <property type="entry name" value="FATTY ACID/PHOSPHOLIPID SYNTHESIS PROTEIN PLSX"/>
    <property type="match status" value="1"/>
</dbReference>
<dbReference type="EMBL" id="NRRY01000005">
    <property type="protein sequence ID" value="MBK1617854.1"/>
    <property type="molecule type" value="Genomic_DNA"/>
</dbReference>
<dbReference type="InterPro" id="IPR012281">
    <property type="entry name" value="Phospholipid_synth_PlsX-like"/>
</dbReference>
<dbReference type="Gene3D" id="3.40.718.10">
    <property type="entry name" value="Isopropylmalate Dehydrogenase"/>
    <property type="match status" value="1"/>
</dbReference>
<organism evidence="11 12">
    <name type="scientific">Lamprobacter modestohalophilus</name>
    <dbReference type="NCBI Taxonomy" id="1064514"/>
    <lineage>
        <taxon>Bacteria</taxon>
        <taxon>Pseudomonadati</taxon>
        <taxon>Pseudomonadota</taxon>
        <taxon>Gammaproteobacteria</taxon>
        <taxon>Chromatiales</taxon>
        <taxon>Chromatiaceae</taxon>
        <taxon>Lamprobacter</taxon>
    </lineage>
</organism>
<dbReference type="GO" id="GO:0005737">
    <property type="term" value="C:cytoplasm"/>
    <property type="evidence" value="ECO:0007669"/>
    <property type="project" value="UniProtKB-SubCell"/>
</dbReference>
<evidence type="ECO:0000256" key="3">
    <source>
        <dbReference type="ARBA" id="ARBA00022516"/>
    </source>
</evidence>